<dbReference type="Proteomes" id="UP000053780">
    <property type="component" value="Unassembled WGS sequence"/>
</dbReference>
<gene>
    <name evidence="1" type="ORF">NAPIS_ORF00041</name>
</gene>
<protein>
    <submittedName>
        <fullName evidence="1">Uncharacterized protein</fullName>
    </submittedName>
</protein>
<evidence type="ECO:0000313" key="2">
    <source>
        <dbReference type="Proteomes" id="UP000053780"/>
    </source>
</evidence>
<dbReference type="EMBL" id="KE646853">
    <property type="protein sequence ID" value="EQB62385.1"/>
    <property type="molecule type" value="Genomic_DNA"/>
</dbReference>
<evidence type="ECO:0000313" key="1">
    <source>
        <dbReference type="EMBL" id="EQB62385.1"/>
    </source>
</evidence>
<accession>T0MN24</accession>
<name>T0MN24_9MICR</name>
<dbReference type="AlphaFoldDB" id="T0MN24"/>
<dbReference type="HOGENOM" id="CLU_2038703_0_0_1"/>
<proteinExistence type="predicted"/>
<keyword evidence="2" id="KW-1185">Reference proteome</keyword>
<reference evidence="1 2" key="1">
    <citation type="journal article" date="2013" name="BMC Genomics">
        <title>Genome sequencing and comparative genomics of honey bee microsporidia, Nosema apis reveal novel insights into host-parasite interactions.</title>
        <authorList>
            <person name="Chen Yp."/>
            <person name="Pettis J.S."/>
            <person name="Zhao Y."/>
            <person name="Liu X."/>
            <person name="Tallon L.J."/>
            <person name="Sadzewicz L.D."/>
            <person name="Li R."/>
            <person name="Zheng H."/>
            <person name="Huang S."/>
            <person name="Zhang X."/>
            <person name="Hamilton M.C."/>
            <person name="Pernal S.F."/>
            <person name="Melathopoulos A.P."/>
            <person name="Yan X."/>
            <person name="Evans J.D."/>
        </authorList>
    </citation>
    <scope>NUCLEOTIDE SEQUENCE [LARGE SCALE GENOMIC DNA]</scope>
    <source>
        <strain evidence="1 2">BRL 01</strain>
    </source>
</reference>
<organism evidence="1 2">
    <name type="scientific">Vairimorpha apis BRL 01</name>
    <dbReference type="NCBI Taxonomy" id="1037528"/>
    <lineage>
        <taxon>Eukaryota</taxon>
        <taxon>Fungi</taxon>
        <taxon>Fungi incertae sedis</taxon>
        <taxon>Microsporidia</taxon>
        <taxon>Nosematidae</taxon>
        <taxon>Vairimorpha</taxon>
    </lineage>
</organism>
<sequence>MFLKKYKFSKLLCMLISFVYYFFKKENNLKISIKKETRFQFYFIKDLENIQIDSIIIVDYVIREKHPYIIKKCLQHKNVGFLLINTFEKALICNKLGFNKYNEVYYYNKNIDYIKTDLFLF</sequence>
<dbReference type="VEuPathDB" id="MicrosporidiaDB:NAPIS_ORF00041"/>
<dbReference type="OrthoDB" id="10038131at2759"/>